<proteinExistence type="predicted"/>
<gene>
    <name evidence="1" type="ORF">ADU59_06410</name>
</gene>
<sequence length="59" mass="6816">MILPLIEEDRMNAEVKQPSDTTRSTIPQHVVDRIENEWHQMRANASSAPKSFHTGDDKR</sequence>
<comment type="caution">
    <text evidence="1">The sequence shown here is derived from an EMBL/GenBank/DDBJ whole genome shotgun (WGS) entry which is preliminary data.</text>
</comment>
<organism evidence="1 2">
    <name type="scientific">Pararhizobium polonicum</name>
    <dbReference type="NCBI Taxonomy" id="1612624"/>
    <lineage>
        <taxon>Bacteria</taxon>
        <taxon>Pseudomonadati</taxon>
        <taxon>Pseudomonadota</taxon>
        <taxon>Alphaproteobacteria</taxon>
        <taxon>Hyphomicrobiales</taxon>
        <taxon>Rhizobiaceae</taxon>
        <taxon>Rhizobium/Agrobacterium group</taxon>
        <taxon>Pararhizobium</taxon>
    </lineage>
</organism>
<evidence type="ECO:0000313" key="1">
    <source>
        <dbReference type="EMBL" id="OBZ96010.1"/>
    </source>
</evidence>
<accession>A0A1C7P438</accession>
<protein>
    <submittedName>
        <fullName evidence="1">Uncharacterized protein</fullName>
    </submittedName>
</protein>
<evidence type="ECO:0000313" key="2">
    <source>
        <dbReference type="Proteomes" id="UP000093111"/>
    </source>
</evidence>
<name>A0A1C7P438_9HYPH</name>
<dbReference type="AlphaFoldDB" id="A0A1C7P438"/>
<dbReference type="EMBL" id="LGLV01000005">
    <property type="protein sequence ID" value="OBZ96010.1"/>
    <property type="molecule type" value="Genomic_DNA"/>
</dbReference>
<reference evidence="1 2" key="1">
    <citation type="journal article" date="2016" name="Syst. Appl. Microbiol.">
        <title>Pararhizobium polonicum sp. nov. isolated from tumors on stone fruit rootstocks.</title>
        <authorList>
            <person name="Pulawska J."/>
            <person name="Kuzmanovic N."/>
            <person name="Willems A."/>
            <person name="Pothier J.F."/>
        </authorList>
    </citation>
    <scope>NUCLEOTIDE SEQUENCE [LARGE SCALE GENOMIC DNA]</scope>
    <source>
        <strain evidence="1 2">F5.1</strain>
    </source>
</reference>
<keyword evidence="2" id="KW-1185">Reference proteome</keyword>
<dbReference type="Proteomes" id="UP000093111">
    <property type="component" value="Unassembled WGS sequence"/>
</dbReference>